<keyword evidence="7 11" id="KW-0630">Potassium</keyword>
<feature type="transmembrane region" description="Helical" evidence="11">
    <location>
        <begin position="309"/>
        <end position="337"/>
    </location>
</feature>
<evidence type="ECO:0000256" key="9">
    <source>
        <dbReference type="ARBA" id="ARBA00023065"/>
    </source>
</evidence>
<feature type="transmembrane region" description="Helical" evidence="11">
    <location>
        <begin position="35"/>
        <end position="58"/>
    </location>
</feature>
<dbReference type="PANTHER" id="PTHR30540">
    <property type="entry name" value="OSMOTIC STRESS POTASSIUM TRANSPORTER"/>
    <property type="match status" value="1"/>
</dbReference>
<keyword evidence="8 11" id="KW-1133">Transmembrane helix</keyword>
<dbReference type="EMBL" id="FOQT01000005">
    <property type="protein sequence ID" value="SFI54523.1"/>
    <property type="molecule type" value="Genomic_DNA"/>
</dbReference>
<feature type="transmembrane region" description="Helical" evidence="11">
    <location>
        <begin position="166"/>
        <end position="184"/>
    </location>
</feature>
<feature type="transmembrane region" description="Helical" evidence="11">
    <location>
        <begin position="418"/>
        <end position="440"/>
    </location>
</feature>
<keyword evidence="4 11" id="KW-0633">Potassium transport</keyword>
<evidence type="ECO:0000256" key="4">
    <source>
        <dbReference type="ARBA" id="ARBA00022538"/>
    </source>
</evidence>
<protein>
    <recommendedName>
        <fullName evidence="11">Probable potassium transport system protein Kup</fullName>
    </recommendedName>
</protein>
<evidence type="ECO:0000256" key="10">
    <source>
        <dbReference type="ARBA" id="ARBA00023136"/>
    </source>
</evidence>
<accession>A0A1I3J2Z2</accession>
<comment type="subcellular location">
    <subcellularLocation>
        <location evidence="11">Cell membrane</location>
        <topology evidence="11">Multi-pass membrane protein</topology>
    </subcellularLocation>
    <subcellularLocation>
        <location evidence="1">Membrane</location>
        <topology evidence="1">Multi-pass membrane protein</topology>
    </subcellularLocation>
</comment>
<reference evidence="14 15" key="1">
    <citation type="submission" date="2016-10" db="EMBL/GenBank/DDBJ databases">
        <authorList>
            <person name="de Groot N.N."/>
        </authorList>
    </citation>
    <scope>NUCLEOTIDE SEQUENCE [LARGE SCALE GENOMIC DNA]</scope>
    <source>
        <strain evidence="14 15">DSM 26000</strain>
    </source>
</reference>
<feature type="transmembrane region" description="Helical" evidence="11">
    <location>
        <begin position="224"/>
        <end position="246"/>
    </location>
</feature>
<dbReference type="HAMAP" id="MF_01522">
    <property type="entry name" value="Kup"/>
    <property type="match status" value="1"/>
</dbReference>
<dbReference type="GO" id="GO:0015293">
    <property type="term" value="F:symporter activity"/>
    <property type="evidence" value="ECO:0007669"/>
    <property type="project" value="UniProtKB-UniRule"/>
</dbReference>
<evidence type="ECO:0000256" key="8">
    <source>
        <dbReference type="ARBA" id="ARBA00022989"/>
    </source>
</evidence>
<keyword evidence="15" id="KW-1185">Reference proteome</keyword>
<organism evidence="14 15">
    <name type="scientific">Halpernia frigidisoli</name>
    <dbReference type="NCBI Taxonomy" id="1125876"/>
    <lineage>
        <taxon>Bacteria</taxon>
        <taxon>Pseudomonadati</taxon>
        <taxon>Bacteroidota</taxon>
        <taxon>Flavobacteriia</taxon>
        <taxon>Flavobacteriales</taxon>
        <taxon>Weeksellaceae</taxon>
        <taxon>Chryseobacterium group</taxon>
        <taxon>Halpernia</taxon>
    </lineage>
</organism>
<evidence type="ECO:0000256" key="5">
    <source>
        <dbReference type="ARBA" id="ARBA00022692"/>
    </source>
</evidence>
<feature type="transmembrane region" description="Helical" evidence="11">
    <location>
        <begin position="191"/>
        <end position="212"/>
    </location>
</feature>
<dbReference type="STRING" id="1125876.SAMN05443292_2904"/>
<comment type="similarity">
    <text evidence="11">Belongs to the HAK/KUP transporter (TC 2.A.72) family.</text>
</comment>
<dbReference type="Pfam" id="PF22776">
    <property type="entry name" value="K_trans_C"/>
    <property type="match status" value="1"/>
</dbReference>
<keyword evidence="3 11" id="KW-1003">Cell membrane</keyword>
<keyword evidence="10 11" id="KW-0472">Membrane</keyword>
<feature type="transmembrane region" description="Helical" evidence="11">
    <location>
        <begin position="267"/>
        <end position="289"/>
    </location>
</feature>
<keyword evidence="9 11" id="KW-0406">Ion transport</keyword>
<proteinExistence type="inferred from homology"/>
<evidence type="ECO:0000259" key="12">
    <source>
        <dbReference type="Pfam" id="PF02705"/>
    </source>
</evidence>
<dbReference type="InterPro" id="IPR003855">
    <property type="entry name" value="K+_transporter"/>
</dbReference>
<feature type="transmembrane region" description="Helical" evidence="11">
    <location>
        <begin position="446"/>
        <end position="464"/>
    </location>
</feature>
<dbReference type="InterPro" id="IPR053952">
    <property type="entry name" value="K_trans_C"/>
</dbReference>
<evidence type="ECO:0000256" key="11">
    <source>
        <dbReference type="HAMAP-Rule" id="MF_01522"/>
    </source>
</evidence>
<dbReference type="AlphaFoldDB" id="A0A1I3J2Z2"/>
<dbReference type="Proteomes" id="UP000198931">
    <property type="component" value="Unassembled WGS sequence"/>
</dbReference>
<comment type="function">
    <text evidence="11">Transport of potassium into the cell. Likely operates as a K(+):H(+) symporter.</text>
</comment>
<name>A0A1I3J2Z2_9FLAO</name>
<evidence type="ECO:0000313" key="15">
    <source>
        <dbReference type="Proteomes" id="UP000198931"/>
    </source>
</evidence>
<keyword evidence="2 11" id="KW-0813">Transport</keyword>
<evidence type="ECO:0000256" key="2">
    <source>
        <dbReference type="ARBA" id="ARBA00022448"/>
    </source>
</evidence>
<feature type="transmembrane region" description="Helical" evidence="11">
    <location>
        <begin position="366"/>
        <end position="383"/>
    </location>
</feature>
<keyword evidence="6 11" id="KW-0769">Symport</keyword>
<dbReference type="GO" id="GO:0015079">
    <property type="term" value="F:potassium ion transmembrane transporter activity"/>
    <property type="evidence" value="ECO:0007669"/>
    <property type="project" value="UniProtKB-UniRule"/>
</dbReference>
<evidence type="ECO:0000256" key="7">
    <source>
        <dbReference type="ARBA" id="ARBA00022958"/>
    </source>
</evidence>
<dbReference type="GO" id="GO:0005886">
    <property type="term" value="C:plasma membrane"/>
    <property type="evidence" value="ECO:0007669"/>
    <property type="project" value="UniProtKB-SubCell"/>
</dbReference>
<feature type="transmembrane region" description="Helical" evidence="11">
    <location>
        <begin position="126"/>
        <end position="154"/>
    </location>
</feature>
<dbReference type="PANTHER" id="PTHR30540:SF83">
    <property type="entry name" value="K+ POTASSIUM TRANSPORTER"/>
    <property type="match status" value="1"/>
</dbReference>
<evidence type="ECO:0000313" key="14">
    <source>
        <dbReference type="EMBL" id="SFI54523.1"/>
    </source>
</evidence>
<dbReference type="InterPro" id="IPR023051">
    <property type="entry name" value="Kup"/>
</dbReference>
<feature type="transmembrane region" description="Helical" evidence="11">
    <location>
        <begin position="389"/>
        <end position="411"/>
    </location>
</feature>
<feature type="domain" description="K+ potassium transporter C-terminal" evidence="13">
    <location>
        <begin position="504"/>
        <end position="657"/>
    </location>
</feature>
<feature type="domain" description="K+ potassium transporter integral membrane" evidence="12">
    <location>
        <begin position="40"/>
        <end position="475"/>
    </location>
</feature>
<evidence type="ECO:0000259" key="13">
    <source>
        <dbReference type="Pfam" id="PF22776"/>
    </source>
</evidence>
<evidence type="ECO:0000256" key="1">
    <source>
        <dbReference type="ARBA" id="ARBA00004141"/>
    </source>
</evidence>
<keyword evidence="5 11" id="KW-0812">Transmembrane</keyword>
<comment type="catalytic activity">
    <reaction evidence="11">
        <text>K(+)(in) + H(+)(in) = K(+)(out) + H(+)(out)</text>
        <dbReference type="Rhea" id="RHEA:28490"/>
        <dbReference type="ChEBI" id="CHEBI:15378"/>
        <dbReference type="ChEBI" id="CHEBI:29103"/>
    </reaction>
</comment>
<dbReference type="Pfam" id="PF02705">
    <property type="entry name" value="K_trans"/>
    <property type="match status" value="1"/>
</dbReference>
<evidence type="ECO:0000256" key="3">
    <source>
        <dbReference type="ARBA" id="ARBA00022475"/>
    </source>
</evidence>
<sequence length="683" mass="76785">MGVFFDLNPYFYFTFADIFISMSQDLIGHLNTKKLTAVGILVSLGIVFGDIGTSPLYVMKAIVNARIDGGNMAFDEYIEGALSCIIWTLTLQTTVKYVMISLRADNKGEGGILALFSLIKNIKKGWLYLIAIVGASALIADGVITPSLTVISAIEGLKIYNPHTPVVLITCIILFVIFTVQQFGTSTIGKLFGPVMVIWFLVLGSLGMFHLMDDFTILRSFNPYYAYKLIAHSPSAIIILGAVFLCTTGAEALYSDLGHCGAKNIRVSWIFVKIMLILNYLGQGAWVLKNYDAVHSGGVNPFFGVMPEWMLIPGIIIATAAAIIASQALITGSFTIFSEAMSLNLWPNQEIDYPSGVKGQMYIPKVNWGLLVLCLIVVLHFQESGKMEAAYGLSITVTMLMTTILLSFWLLKKRVSKPLILLFASVYLFIELGFFGANVIKFFEGGWITVVLAGFIGVCMYAWYNGRMIKTKFIKFVNLKNYVSTIQDMKLDESIPKFATNLAFFSRAKRENEVESKIIYSIMRAQPKRADHYFILNIINQEEPYTFKYNVDEILPGTIYKVNFLLGFKIDRKINDYFQQVLKDLMADETLPSRSPHPSLRNHSIPPDLKYVIIDNVYINEYLLTIREKIILNIYNFVKYIGSTDFKSYGVSSHNVVVESAPLLDHSDNRKKIQQVNFRRFDS</sequence>
<evidence type="ECO:0000256" key="6">
    <source>
        <dbReference type="ARBA" id="ARBA00022847"/>
    </source>
</evidence>
<dbReference type="InterPro" id="IPR053951">
    <property type="entry name" value="K_trans_N"/>
</dbReference>
<gene>
    <name evidence="11" type="primary">kup</name>
    <name evidence="14" type="ORF">SAMN05443292_2904</name>
</gene>